<feature type="binding site" evidence="9">
    <location>
        <position position="338"/>
    </location>
    <ligand>
        <name>Mg(2+)</name>
        <dbReference type="ChEBI" id="CHEBI:18420"/>
        <label>1</label>
    </ligand>
</feature>
<comment type="subunit">
    <text evidence="2 9 11">Homotetramer.</text>
</comment>
<reference evidence="12 13" key="1">
    <citation type="submission" date="2019-06" db="EMBL/GenBank/DDBJ databases">
        <authorList>
            <person name="Li M."/>
        </authorList>
    </citation>
    <scope>NUCLEOTIDE SEQUENCE [LARGE SCALE GENOMIC DNA]</scope>
    <source>
        <strain evidence="12 13">BGMRC2036</strain>
    </source>
</reference>
<dbReference type="EMBL" id="VHLG01000017">
    <property type="protein sequence ID" value="TPW27481.1"/>
    <property type="molecule type" value="Genomic_DNA"/>
</dbReference>
<dbReference type="InterPro" id="IPR036237">
    <property type="entry name" value="Xyl_isomerase-like_sf"/>
</dbReference>
<gene>
    <name evidence="9 12" type="primary">xylA</name>
    <name evidence="12" type="ORF">FJU08_19895</name>
</gene>
<evidence type="ECO:0000256" key="2">
    <source>
        <dbReference type="ARBA" id="ARBA00011881"/>
    </source>
</evidence>
<dbReference type="AlphaFoldDB" id="A0A506U2I2"/>
<feature type="active site" evidence="9">
    <location>
        <position position="103"/>
    </location>
</feature>
<keyword evidence="5 9" id="KW-0479">Metal-binding</keyword>
<feature type="binding site" evidence="9">
    <location>
        <position position="295"/>
    </location>
    <ligand>
        <name>Mg(2+)</name>
        <dbReference type="ChEBI" id="CHEBI:18420"/>
        <label>1</label>
    </ligand>
</feature>
<evidence type="ECO:0000313" key="13">
    <source>
        <dbReference type="Proteomes" id="UP000318801"/>
    </source>
</evidence>
<evidence type="ECO:0000256" key="9">
    <source>
        <dbReference type="HAMAP-Rule" id="MF_00455"/>
    </source>
</evidence>
<dbReference type="PANTHER" id="PTHR48408:SF1">
    <property type="entry name" value="XYLOSE ISOMERASE"/>
    <property type="match status" value="1"/>
</dbReference>
<evidence type="ECO:0000256" key="6">
    <source>
        <dbReference type="ARBA" id="ARBA00023235"/>
    </source>
</evidence>
<dbReference type="NCBIfam" id="TIGR02630">
    <property type="entry name" value="xylose_isom_A"/>
    <property type="match status" value="1"/>
</dbReference>
<evidence type="ECO:0000256" key="1">
    <source>
        <dbReference type="ARBA" id="ARBA00005765"/>
    </source>
</evidence>
<evidence type="ECO:0000256" key="4">
    <source>
        <dbReference type="ARBA" id="ARBA00022629"/>
    </source>
</evidence>
<name>A0A506U2I2_9HYPH</name>
<dbReference type="SUPFAM" id="SSF51658">
    <property type="entry name" value="Xylose isomerase-like"/>
    <property type="match status" value="1"/>
</dbReference>
<dbReference type="InterPro" id="IPR013452">
    <property type="entry name" value="Xylose_isom_bac"/>
</dbReference>
<comment type="cofactor">
    <cofactor evidence="9">
        <name>Mg(2+)</name>
        <dbReference type="ChEBI" id="CHEBI:18420"/>
    </cofactor>
    <text evidence="9">Binds 2 magnesium ions per subunit.</text>
</comment>
<organism evidence="12 13">
    <name type="scientific">Martelella alba</name>
    <dbReference type="NCBI Taxonomy" id="2590451"/>
    <lineage>
        <taxon>Bacteria</taxon>
        <taxon>Pseudomonadati</taxon>
        <taxon>Pseudomonadota</taxon>
        <taxon>Alphaproteobacteria</taxon>
        <taxon>Hyphomicrobiales</taxon>
        <taxon>Aurantimonadaceae</taxon>
        <taxon>Martelella</taxon>
    </lineage>
</organism>
<keyword evidence="4 9" id="KW-0859">Xylose metabolism</keyword>
<dbReference type="InterPro" id="IPR001998">
    <property type="entry name" value="Xylose_isomerase"/>
</dbReference>
<evidence type="ECO:0000256" key="3">
    <source>
        <dbReference type="ARBA" id="ARBA00011958"/>
    </source>
</evidence>
<evidence type="ECO:0000256" key="8">
    <source>
        <dbReference type="ARBA" id="ARBA00033659"/>
    </source>
</evidence>
<keyword evidence="7 9" id="KW-0119">Carbohydrate metabolism</keyword>
<protein>
    <recommendedName>
        <fullName evidence="3 9">Xylose isomerase</fullName>
        <ecNumber evidence="3 9">5.3.1.5</ecNumber>
    </recommendedName>
</protein>
<evidence type="ECO:0000256" key="7">
    <source>
        <dbReference type="ARBA" id="ARBA00023277"/>
    </source>
</evidence>
<dbReference type="GO" id="GO:0000287">
    <property type="term" value="F:magnesium ion binding"/>
    <property type="evidence" value="ECO:0007669"/>
    <property type="project" value="UniProtKB-UniRule"/>
</dbReference>
<feature type="binding site" evidence="9">
    <location>
        <position position="231"/>
    </location>
    <ligand>
        <name>Mg(2+)</name>
        <dbReference type="ChEBI" id="CHEBI:18420"/>
        <label>1</label>
    </ligand>
</feature>
<dbReference type="EC" id="5.3.1.5" evidence="3 9"/>
<keyword evidence="9" id="KW-0460">Magnesium</keyword>
<dbReference type="FunFam" id="3.20.20.150:FF:000002">
    <property type="entry name" value="Xylose isomerase"/>
    <property type="match status" value="1"/>
</dbReference>
<comment type="similarity">
    <text evidence="1 9 10">Belongs to the xylose isomerase family.</text>
</comment>
<dbReference type="NCBIfam" id="NF003998">
    <property type="entry name" value="PRK05474.1"/>
    <property type="match status" value="1"/>
</dbReference>
<dbReference type="RefSeq" id="WP_141150804.1">
    <property type="nucleotide sequence ID" value="NZ_VHLG01000017.1"/>
</dbReference>
<dbReference type="PANTHER" id="PTHR48408">
    <property type="match status" value="1"/>
</dbReference>
<dbReference type="PRINTS" id="PR00688">
    <property type="entry name" value="XYLOSISMRASE"/>
</dbReference>
<feature type="binding site" evidence="9">
    <location>
        <position position="267"/>
    </location>
    <ligand>
        <name>Mg(2+)</name>
        <dbReference type="ChEBI" id="CHEBI:18420"/>
        <label>2</label>
    </ligand>
</feature>
<feature type="binding site" evidence="9">
    <location>
        <position position="267"/>
    </location>
    <ligand>
        <name>Mg(2+)</name>
        <dbReference type="ChEBI" id="CHEBI:18420"/>
        <label>1</label>
    </ligand>
</feature>
<comment type="catalytic activity">
    <reaction evidence="8 9 10">
        <text>alpha-D-xylose = alpha-D-xylulofuranose</text>
        <dbReference type="Rhea" id="RHEA:22816"/>
        <dbReference type="ChEBI" id="CHEBI:28518"/>
        <dbReference type="ChEBI" id="CHEBI:188998"/>
        <dbReference type="EC" id="5.3.1.5"/>
    </reaction>
</comment>
<dbReference type="PROSITE" id="PS51415">
    <property type="entry name" value="XYLOSE_ISOMERASE"/>
    <property type="match status" value="1"/>
</dbReference>
<feature type="active site" evidence="9">
    <location>
        <position position="100"/>
    </location>
</feature>
<comment type="subcellular location">
    <subcellularLocation>
        <location evidence="9 11">Cytoplasm</location>
    </subcellularLocation>
</comment>
<feature type="binding site" evidence="9">
    <location>
        <position position="308"/>
    </location>
    <ligand>
        <name>Mg(2+)</name>
        <dbReference type="ChEBI" id="CHEBI:18420"/>
        <label>2</label>
    </ligand>
</feature>
<comment type="caution">
    <text evidence="12">The sequence shown here is derived from an EMBL/GenBank/DDBJ whole genome shotgun (WGS) entry which is preliminary data.</text>
</comment>
<proteinExistence type="inferred from homology"/>
<dbReference type="GO" id="GO:0009045">
    <property type="term" value="F:xylose isomerase activity"/>
    <property type="evidence" value="ECO:0007669"/>
    <property type="project" value="UniProtKB-UniRule"/>
</dbReference>
<evidence type="ECO:0000313" key="12">
    <source>
        <dbReference type="EMBL" id="TPW27481.1"/>
    </source>
</evidence>
<feature type="binding site" evidence="9">
    <location>
        <position position="306"/>
    </location>
    <ligand>
        <name>Mg(2+)</name>
        <dbReference type="ChEBI" id="CHEBI:18420"/>
        <label>2</label>
    </ligand>
</feature>
<keyword evidence="9" id="KW-0963">Cytoplasm</keyword>
<keyword evidence="6 9" id="KW-0413">Isomerase</keyword>
<evidence type="ECO:0000256" key="5">
    <source>
        <dbReference type="ARBA" id="ARBA00022723"/>
    </source>
</evidence>
<dbReference type="GO" id="GO:0042732">
    <property type="term" value="P:D-xylose metabolic process"/>
    <property type="evidence" value="ECO:0007669"/>
    <property type="project" value="UniProtKB-UniRule"/>
</dbReference>
<dbReference type="OrthoDB" id="9763981at2"/>
<sequence length="436" mass="48894">MSTGFFGDIAKIKYEGPDSDNPLAFRYYNPDEVVLGKRMEDHLRFGIAYWHSLAYEGLDPFGGRTFDRPWYDGGMDKAKLKADVAFELFTLLGAPFYCFHDVDVRPEGATFAESTKNLNEIVDYFAQKQEETGVKLLWGTANLFSNRRFMSGAATNPDPDVFAYSAATIKTCMDATMKLGGQNYVLWGGREGYETLLNTDLAHEYDQMARMLHMVVEYKHKIGFKGAILVEPKPQEPSKHQYDFDVATVYGFLKKYGLENEVKVNVEQGHCILAGHTFEHELAMARTLGIFGSVDMNRNDYQSGWDTDQFPNNVPELALAYYQVLLAGGFTTGGSNFDSKLRRQSIDAEDLLYGHIGGMDTCARGLKAAAQMIEDKALSGPLAERYAGWDKPAAKKMLAGEMTLSDIADMVEKENLNPQPKSGRQEYLENIVNKYV</sequence>
<dbReference type="Gene3D" id="3.20.20.150">
    <property type="entry name" value="Divalent-metal-dependent TIM barrel enzymes"/>
    <property type="match status" value="1"/>
</dbReference>
<evidence type="ECO:0000256" key="10">
    <source>
        <dbReference type="RuleBase" id="RU000609"/>
    </source>
</evidence>
<evidence type="ECO:0000256" key="11">
    <source>
        <dbReference type="RuleBase" id="RU000610"/>
    </source>
</evidence>
<keyword evidence="13" id="KW-1185">Reference proteome</keyword>
<dbReference type="GO" id="GO:0005737">
    <property type="term" value="C:cytoplasm"/>
    <property type="evidence" value="ECO:0007669"/>
    <property type="project" value="UniProtKB-SubCell"/>
</dbReference>
<accession>A0A506U2I2</accession>
<dbReference type="Proteomes" id="UP000318801">
    <property type="component" value="Unassembled WGS sequence"/>
</dbReference>
<feature type="binding site" evidence="9">
    <location>
        <position position="270"/>
    </location>
    <ligand>
        <name>Mg(2+)</name>
        <dbReference type="ChEBI" id="CHEBI:18420"/>
        <label>2</label>
    </ligand>
</feature>
<dbReference type="HAMAP" id="MF_00455">
    <property type="entry name" value="Xylose_isom_A"/>
    <property type="match status" value="1"/>
</dbReference>